<reference evidence="4 5" key="2">
    <citation type="journal article" date="2016" name="Front. Microbiol.">
        <title>Genome and transcriptome sequences reveal the specific parasitism of the nematophagous Purpureocillium lilacinum 36-1.</title>
        <authorList>
            <person name="Xie J."/>
            <person name="Li S."/>
            <person name="Mo C."/>
            <person name="Xiao X."/>
            <person name="Peng D."/>
            <person name="Wang G."/>
            <person name="Xiao Y."/>
        </authorList>
    </citation>
    <scope>NUCLEOTIDE SEQUENCE [LARGE SCALE GENOMIC DNA]</scope>
    <source>
        <strain evidence="4 5">36-1</strain>
    </source>
</reference>
<evidence type="ECO:0000313" key="3">
    <source>
        <dbReference type="EMBL" id="KAK4088411.1"/>
    </source>
</evidence>
<organism evidence="4 5">
    <name type="scientific">Purpureocillium lilacinum</name>
    <name type="common">Paecilomyces lilacinus</name>
    <dbReference type="NCBI Taxonomy" id="33203"/>
    <lineage>
        <taxon>Eukaryota</taxon>
        <taxon>Fungi</taxon>
        <taxon>Dikarya</taxon>
        <taxon>Ascomycota</taxon>
        <taxon>Pezizomycotina</taxon>
        <taxon>Sordariomycetes</taxon>
        <taxon>Hypocreomycetidae</taxon>
        <taxon>Hypocreales</taxon>
        <taxon>Ophiocordycipitaceae</taxon>
        <taxon>Purpureocillium</taxon>
    </lineage>
</organism>
<keyword evidence="2" id="KW-1133">Transmembrane helix</keyword>
<evidence type="ECO:0000313" key="6">
    <source>
        <dbReference type="Proteomes" id="UP001287286"/>
    </source>
</evidence>
<protein>
    <submittedName>
        <fullName evidence="4">Uncharacterized protein</fullName>
    </submittedName>
</protein>
<reference evidence="3" key="3">
    <citation type="submission" date="2023-11" db="EMBL/GenBank/DDBJ databases">
        <authorList>
            <person name="Beijen E."/>
            <person name="Ohm R.A."/>
        </authorList>
    </citation>
    <scope>NUCLEOTIDE SEQUENCE</scope>
    <source>
        <strain evidence="3">CBS 150709</strain>
    </source>
</reference>
<comment type="caution">
    <text evidence="4">The sequence shown here is derived from an EMBL/GenBank/DDBJ whole genome shotgun (WGS) entry which is preliminary data.</text>
</comment>
<keyword evidence="2" id="KW-0472">Membrane</keyword>
<feature type="region of interest" description="Disordered" evidence="1">
    <location>
        <begin position="230"/>
        <end position="259"/>
    </location>
</feature>
<evidence type="ECO:0000313" key="5">
    <source>
        <dbReference type="Proteomes" id="UP000245956"/>
    </source>
</evidence>
<dbReference type="EMBL" id="JAWRVI010000025">
    <property type="protein sequence ID" value="KAK4088411.1"/>
    <property type="molecule type" value="Genomic_DNA"/>
</dbReference>
<dbReference type="Proteomes" id="UP000245956">
    <property type="component" value="Unassembled WGS sequence"/>
</dbReference>
<feature type="region of interest" description="Disordered" evidence="1">
    <location>
        <begin position="284"/>
        <end position="305"/>
    </location>
</feature>
<keyword evidence="2" id="KW-0812">Transmembrane</keyword>
<dbReference type="EMBL" id="LCWV01000008">
    <property type="protein sequence ID" value="PWI71060.1"/>
    <property type="molecule type" value="Genomic_DNA"/>
</dbReference>
<gene>
    <name evidence="4" type="ORF">PCL_12428</name>
    <name evidence="3" type="ORF">Purlil1_7290</name>
</gene>
<name>A0A2U3E980_PURLI</name>
<dbReference type="Proteomes" id="UP001287286">
    <property type="component" value="Unassembled WGS sequence"/>
</dbReference>
<proteinExistence type="predicted"/>
<dbReference type="AlphaFoldDB" id="A0A2U3E980"/>
<evidence type="ECO:0000256" key="2">
    <source>
        <dbReference type="SAM" id="Phobius"/>
    </source>
</evidence>
<accession>A0A2U3E980</accession>
<feature type="transmembrane region" description="Helical" evidence="2">
    <location>
        <begin position="333"/>
        <end position="358"/>
    </location>
</feature>
<evidence type="ECO:0000256" key="1">
    <source>
        <dbReference type="SAM" id="MobiDB-lite"/>
    </source>
</evidence>
<reference evidence="4" key="1">
    <citation type="submission" date="2015-05" db="EMBL/GenBank/DDBJ databases">
        <authorList>
            <person name="Wang D.B."/>
            <person name="Wang M."/>
        </authorList>
    </citation>
    <scope>NUCLEOTIDE SEQUENCE</scope>
    <source>
        <strain evidence="4">36-1</strain>
    </source>
</reference>
<keyword evidence="6" id="KW-1185">Reference proteome</keyword>
<reference evidence="3 6" key="4">
    <citation type="journal article" date="2024" name="Microbiol. Resour. Announc.">
        <title>Genome annotations for the ascomycete fungi Trichoderma harzianum, Trichoderma aggressivum, and Purpureocillium lilacinum.</title>
        <authorList>
            <person name="Beijen E.P.W."/>
            <person name="Ohm R.A."/>
        </authorList>
    </citation>
    <scope>NUCLEOTIDE SEQUENCE [LARGE SCALE GENOMIC DNA]</scope>
    <source>
        <strain evidence="3 6">CBS 150709</strain>
    </source>
</reference>
<sequence>MPNQLAERSRSSLTRPGLGAHFATAKTHVTPYKRQVPRLSSVASLSGSVGGQAREGGAALDDGATSWHLLWFWLGGKVVIIITWSLGKPDNRGLFRAMSPGQRTVRSTGSKVRQAGKLLRAKYSVAVSGLRTAVTSKQTLHTTITRTRPAVQKKRPLPNRKTTMHHRPGSVQEDGNGMAPLAGSLQQVQDAHPNLHADARGFSFFPRERKSNWGLRMAPPGFTVASASRDDSLTVQGPMAQAPARSQAGDDESTADVDASRDWRTGSWIPGTLLSIKNKWEENDDRTVPVPAPSPQIRPGGARGDLLNKPSQPTVGGASLLRTSSCFPTRLPWLPITCSLILSLSFFLGAIFQVIIFLRLSKYSLFMVVLLVN</sequence>
<evidence type="ECO:0000313" key="4">
    <source>
        <dbReference type="EMBL" id="PWI71060.1"/>
    </source>
</evidence>